<sequence>MPEKKLVKFICKGYWAYMKGEITRWEMEEIKALPKMAMADIEDLNLTHYFYGKGKVAVGVAERVAEFLRSRGYETKIVNAKYQGEKYKWEFLGEYREGQKEIIDTYVKHKRGVQTATTGAGKTVMLTSTVCQLGVPALVLSYNVSPNMQVVEAFKKFTDIPEERIHIWASGQKPNKLSPYIVAANIDTVLGILSRADHNDPRYVWLVETCGLIFVDECHHAASDGSQQLFRSLCRTPDATNVTYLMGTTATYRRSDGRDPYLEATFGESLRDQHYGESIDLGRSVPSDIYCWSVQPRNYQYTAQRGVHRNHRMWQFRKVYNDYIVEGSTGRNDLIVDKAYEEMEAGRTVLISLTRVEHAEELRRRIPEASLIVASGRKKTSAKERERILDKFRHREIQCVISTLLREGVDIPSLDTTILAGGGKATGPIEQSLRHTRICDTELRTGHYKKERGFVHYFIDHADFLTTHSREAVKFLKEYASLHPENNLYIDGEKQCLKGKQPRPAKSTSSDTKMQQAAEFLATIQPKCTETSTVASRRSKTRGTSRRLTSAT</sequence>
<reference evidence="8" key="1">
    <citation type="submission" date="2024-03" db="EMBL/GenBank/DDBJ databases">
        <authorList>
            <person name="Lin W."/>
            <person name="Li D."/>
            <person name="Tong Y."/>
        </authorList>
    </citation>
    <scope>NUCLEOTIDE SEQUENCE</scope>
</reference>
<dbReference type="SMART" id="SM00487">
    <property type="entry name" value="DEXDc"/>
    <property type="match status" value="1"/>
</dbReference>
<feature type="domain" description="Helicase C-terminal" evidence="7">
    <location>
        <begin position="335"/>
        <end position="491"/>
    </location>
</feature>
<dbReference type="InterPro" id="IPR001650">
    <property type="entry name" value="Helicase_C-like"/>
</dbReference>
<dbReference type="InterPro" id="IPR027417">
    <property type="entry name" value="P-loop_NTPase"/>
</dbReference>
<dbReference type="EMBL" id="PP438412">
    <property type="protein sequence ID" value="XAI95525.1"/>
    <property type="molecule type" value="Genomic_DNA"/>
</dbReference>
<dbReference type="GO" id="GO:0005524">
    <property type="term" value="F:ATP binding"/>
    <property type="evidence" value="ECO:0007669"/>
    <property type="project" value="UniProtKB-KW"/>
</dbReference>
<dbReference type="PANTHER" id="PTHR11274:SF0">
    <property type="entry name" value="GENERAL TRANSCRIPTION AND DNA REPAIR FACTOR IIH HELICASE SUBUNIT XPB"/>
    <property type="match status" value="1"/>
</dbReference>
<name>A0AAX4QGC5_9CAUD</name>
<feature type="region of interest" description="Disordered" evidence="5">
    <location>
        <begin position="529"/>
        <end position="552"/>
    </location>
</feature>
<keyword evidence="2" id="KW-0378">Hydrolase</keyword>
<protein>
    <submittedName>
        <fullName evidence="8">Uncharacterized protein</fullName>
    </submittedName>
</protein>
<evidence type="ECO:0000259" key="6">
    <source>
        <dbReference type="PROSITE" id="PS51192"/>
    </source>
</evidence>
<feature type="domain" description="Helicase ATP-binding" evidence="6">
    <location>
        <begin position="103"/>
        <end position="270"/>
    </location>
</feature>
<accession>A0AAX4QGC5</accession>
<dbReference type="PROSITE" id="PS51192">
    <property type="entry name" value="HELICASE_ATP_BIND_1"/>
    <property type="match status" value="1"/>
</dbReference>
<dbReference type="Pfam" id="PF04851">
    <property type="entry name" value="ResIII"/>
    <property type="match status" value="1"/>
</dbReference>
<dbReference type="SUPFAM" id="SSF52540">
    <property type="entry name" value="P-loop containing nucleoside triphosphate hydrolases"/>
    <property type="match status" value="2"/>
</dbReference>
<evidence type="ECO:0000313" key="8">
    <source>
        <dbReference type="EMBL" id="XAI95525.1"/>
    </source>
</evidence>
<dbReference type="Gene3D" id="3.40.50.300">
    <property type="entry name" value="P-loop containing nucleotide triphosphate hydrolases"/>
    <property type="match status" value="2"/>
</dbReference>
<keyword evidence="3" id="KW-0347">Helicase</keyword>
<organism evidence="8 9">
    <name type="scientific">Microcystis phage Mvi-JY20</name>
    <dbReference type="NCBI Taxonomy" id="3128146"/>
    <lineage>
        <taxon>Viruses</taxon>
        <taxon>Duplodnaviria</taxon>
        <taxon>Heunggongvirae</taxon>
        <taxon>Uroviricota</taxon>
        <taxon>Caudoviricetes</taxon>
    </lineage>
</organism>
<evidence type="ECO:0000259" key="7">
    <source>
        <dbReference type="PROSITE" id="PS51194"/>
    </source>
</evidence>
<dbReference type="Pfam" id="PF00271">
    <property type="entry name" value="Helicase_C"/>
    <property type="match status" value="1"/>
</dbReference>
<dbReference type="GO" id="GO:0004386">
    <property type="term" value="F:helicase activity"/>
    <property type="evidence" value="ECO:0007669"/>
    <property type="project" value="UniProtKB-KW"/>
</dbReference>
<dbReference type="PROSITE" id="PS51194">
    <property type="entry name" value="HELICASE_CTER"/>
    <property type="match status" value="1"/>
</dbReference>
<dbReference type="PANTHER" id="PTHR11274">
    <property type="entry name" value="RAD25/XP-B DNA REPAIR HELICASE"/>
    <property type="match status" value="1"/>
</dbReference>
<evidence type="ECO:0000256" key="2">
    <source>
        <dbReference type="ARBA" id="ARBA00022801"/>
    </source>
</evidence>
<keyword evidence="1" id="KW-0547">Nucleotide-binding</keyword>
<proteinExistence type="predicted"/>
<dbReference type="Proteomes" id="UP001459105">
    <property type="component" value="Segment"/>
</dbReference>
<dbReference type="InterPro" id="IPR050615">
    <property type="entry name" value="ATP-dep_DNA_Helicase"/>
</dbReference>
<feature type="compositionally biased region" description="Polar residues" evidence="5">
    <location>
        <begin position="506"/>
        <end position="515"/>
    </location>
</feature>
<keyword evidence="4" id="KW-0067">ATP-binding</keyword>
<feature type="region of interest" description="Disordered" evidence="5">
    <location>
        <begin position="496"/>
        <end position="516"/>
    </location>
</feature>
<evidence type="ECO:0000256" key="3">
    <source>
        <dbReference type="ARBA" id="ARBA00022806"/>
    </source>
</evidence>
<dbReference type="GO" id="GO:0003677">
    <property type="term" value="F:DNA binding"/>
    <property type="evidence" value="ECO:0007669"/>
    <property type="project" value="InterPro"/>
</dbReference>
<dbReference type="InterPro" id="IPR014001">
    <property type="entry name" value="Helicase_ATP-bd"/>
</dbReference>
<evidence type="ECO:0000256" key="4">
    <source>
        <dbReference type="ARBA" id="ARBA00022840"/>
    </source>
</evidence>
<evidence type="ECO:0000256" key="1">
    <source>
        <dbReference type="ARBA" id="ARBA00022741"/>
    </source>
</evidence>
<evidence type="ECO:0000256" key="5">
    <source>
        <dbReference type="SAM" id="MobiDB-lite"/>
    </source>
</evidence>
<dbReference type="InterPro" id="IPR006935">
    <property type="entry name" value="Helicase/UvrB_N"/>
</dbReference>
<evidence type="ECO:0000313" key="9">
    <source>
        <dbReference type="Proteomes" id="UP001459105"/>
    </source>
</evidence>
<dbReference type="GO" id="GO:0016787">
    <property type="term" value="F:hydrolase activity"/>
    <property type="evidence" value="ECO:0007669"/>
    <property type="project" value="UniProtKB-KW"/>
</dbReference>